<gene>
    <name evidence="8" type="primary">secE</name>
    <name evidence="9" type="ORF">ALGA_2598</name>
</gene>
<comment type="similarity">
    <text evidence="8">Belongs to the SecE/SEC61-gamma family.</text>
</comment>
<protein>
    <recommendedName>
        <fullName evidence="8">Protein translocase subunit SecE</fullName>
    </recommendedName>
</protein>
<dbReference type="GO" id="GO:0005886">
    <property type="term" value="C:plasma membrane"/>
    <property type="evidence" value="ECO:0007669"/>
    <property type="project" value="UniProtKB-SubCell"/>
</dbReference>
<evidence type="ECO:0000256" key="1">
    <source>
        <dbReference type="ARBA" id="ARBA00004370"/>
    </source>
</evidence>
<keyword evidence="2 8" id="KW-0813">Transport</keyword>
<evidence type="ECO:0000256" key="5">
    <source>
        <dbReference type="ARBA" id="ARBA00022989"/>
    </source>
</evidence>
<dbReference type="RefSeq" id="WP_096429748.1">
    <property type="nucleotide sequence ID" value="NZ_AP018042.1"/>
</dbReference>
<keyword evidence="4 8" id="KW-0653">Protein transport</keyword>
<dbReference type="InterPro" id="IPR005807">
    <property type="entry name" value="SecE_bac"/>
</dbReference>
<comment type="function">
    <text evidence="8">Essential subunit of the Sec protein translocation channel SecYEG. Clamps together the 2 halves of SecY. May contact the channel plug during translocation.</text>
</comment>
<comment type="subcellular location">
    <subcellularLocation>
        <location evidence="8">Cell membrane</location>
        <topology evidence="8">Single-pass membrane protein</topology>
    </subcellularLocation>
    <subcellularLocation>
        <location evidence="1">Membrane</location>
    </subcellularLocation>
</comment>
<dbReference type="EMBL" id="AP018042">
    <property type="protein sequence ID" value="BAX80911.1"/>
    <property type="molecule type" value="Genomic_DNA"/>
</dbReference>
<evidence type="ECO:0000256" key="7">
    <source>
        <dbReference type="ARBA" id="ARBA00023136"/>
    </source>
</evidence>
<evidence type="ECO:0000256" key="8">
    <source>
        <dbReference type="HAMAP-Rule" id="MF_00422"/>
    </source>
</evidence>
<keyword evidence="8" id="KW-1003">Cell membrane</keyword>
<evidence type="ECO:0000313" key="10">
    <source>
        <dbReference type="Proteomes" id="UP000218267"/>
    </source>
</evidence>
<keyword evidence="6 8" id="KW-0811">Translocation</keyword>
<evidence type="ECO:0000256" key="4">
    <source>
        <dbReference type="ARBA" id="ARBA00022927"/>
    </source>
</evidence>
<dbReference type="HAMAP" id="MF_00422">
    <property type="entry name" value="SecE"/>
    <property type="match status" value="1"/>
</dbReference>
<dbReference type="Proteomes" id="UP000218267">
    <property type="component" value="Chromosome"/>
</dbReference>
<keyword evidence="7 8" id="KW-0472">Membrane</keyword>
<name>A0A1Y1CNS1_9BACT</name>
<dbReference type="GO" id="GO:0009306">
    <property type="term" value="P:protein secretion"/>
    <property type="evidence" value="ECO:0007669"/>
    <property type="project" value="UniProtKB-UniRule"/>
</dbReference>
<dbReference type="AlphaFoldDB" id="A0A1Y1CNS1"/>
<reference evidence="10" key="2">
    <citation type="journal article" date="2020" name="Antonie Van Leeuwenhoek">
        <title>Labilibaculum antarcticum sp. nov., a novel facultative anaerobic, psychrotorelant bacterium isolated from marine sediment of Antarctica.</title>
        <authorList>
            <person name="Watanabe M."/>
            <person name="Kojima H."/>
            <person name="Fukui M."/>
        </authorList>
    </citation>
    <scope>NUCLEOTIDE SEQUENCE [LARGE SCALE GENOMIC DNA]</scope>
    <source>
        <strain evidence="10">SPP2</strain>
    </source>
</reference>
<evidence type="ECO:0000313" key="9">
    <source>
        <dbReference type="EMBL" id="BAX80911.1"/>
    </source>
</evidence>
<dbReference type="GO" id="GO:0008320">
    <property type="term" value="F:protein transmembrane transporter activity"/>
    <property type="evidence" value="ECO:0007669"/>
    <property type="project" value="UniProtKB-UniRule"/>
</dbReference>
<dbReference type="Gene3D" id="1.20.5.1030">
    <property type="entry name" value="Preprotein translocase secy subunit"/>
    <property type="match status" value="1"/>
</dbReference>
<proteinExistence type="inferred from homology"/>
<dbReference type="InterPro" id="IPR001901">
    <property type="entry name" value="Translocase_SecE/Sec61-g"/>
</dbReference>
<dbReference type="GO" id="GO:0065002">
    <property type="term" value="P:intracellular protein transmembrane transport"/>
    <property type="evidence" value="ECO:0007669"/>
    <property type="project" value="UniProtKB-UniRule"/>
</dbReference>
<organism evidence="9 10">
    <name type="scientific">Labilibaculum antarcticum</name>
    <dbReference type="NCBI Taxonomy" id="1717717"/>
    <lineage>
        <taxon>Bacteria</taxon>
        <taxon>Pseudomonadati</taxon>
        <taxon>Bacteroidota</taxon>
        <taxon>Bacteroidia</taxon>
        <taxon>Marinilabiliales</taxon>
        <taxon>Marinifilaceae</taxon>
        <taxon>Labilibaculum</taxon>
    </lineage>
</organism>
<reference evidence="9 10" key="1">
    <citation type="journal article" date="2018" name="Mar. Genomics">
        <title>Complete genome sequence of Marinifilaceae bacterium strain SPP2, isolated from the Antarctic marine sediment.</title>
        <authorList>
            <person name="Watanabe M."/>
            <person name="Kojima H."/>
            <person name="Fukui M."/>
        </authorList>
    </citation>
    <scope>NUCLEOTIDE SEQUENCE [LARGE SCALE GENOMIC DNA]</scope>
    <source>
        <strain evidence="9 10">SPP2</strain>
    </source>
</reference>
<feature type="transmembrane region" description="Helical" evidence="8">
    <location>
        <begin position="30"/>
        <end position="51"/>
    </location>
</feature>
<comment type="subunit">
    <text evidence="8">Component of the Sec protein translocase complex. Heterotrimer consisting of SecY, SecE and SecG subunits. The heterotrimers can form oligomers, although 1 heterotrimer is thought to be able to translocate proteins. Interacts with the ribosome. Interacts with SecDF, and other proteins may be involved. Interacts with SecA.</text>
</comment>
<keyword evidence="5 8" id="KW-1133">Transmembrane helix</keyword>
<keyword evidence="10" id="KW-1185">Reference proteome</keyword>
<evidence type="ECO:0000256" key="2">
    <source>
        <dbReference type="ARBA" id="ARBA00022448"/>
    </source>
</evidence>
<dbReference type="KEGG" id="mbas:ALGA_2598"/>
<keyword evidence="3 8" id="KW-0812">Transmembrane</keyword>
<dbReference type="NCBIfam" id="TIGR00964">
    <property type="entry name" value="secE_bact"/>
    <property type="match status" value="1"/>
</dbReference>
<evidence type="ECO:0000256" key="3">
    <source>
        <dbReference type="ARBA" id="ARBA00022692"/>
    </source>
</evidence>
<dbReference type="GO" id="GO:0006605">
    <property type="term" value="P:protein targeting"/>
    <property type="evidence" value="ECO:0007669"/>
    <property type="project" value="UniProtKB-UniRule"/>
</dbReference>
<dbReference type="GO" id="GO:0043952">
    <property type="term" value="P:protein transport by the Sec complex"/>
    <property type="evidence" value="ECO:0007669"/>
    <property type="project" value="UniProtKB-UniRule"/>
</dbReference>
<sequence length="63" mass="7338">MKLKIYFEEVYKELVQKVSWPSWSELQSSAIVVMVASAIIATAIFAMDFGFRNLMDVIYSMFY</sequence>
<evidence type="ECO:0000256" key="6">
    <source>
        <dbReference type="ARBA" id="ARBA00023010"/>
    </source>
</evidence>
<dbReference type="InterPro" id="IPR038379">
    <property type="entry name" value="SecE_sf"/>
</dbReference>
<dbReference type="Pfam" id="PF00584">
    <property type="entry name" value="SecE"/>
    <property type="match status" value="1"/>
</dbReference>
<accession>A0A1Y1CNS1</accession>